<proteinExistence type="predicted"/>
<evidence type="ECO:0000313" key="1">
    <source>
        <dbReference type="EMBL" id="MFD1190642.1"/>
    </source>
</evidence>
<evidence type="ECO:0000313" key="2">
    <source>
        <dbReference type="Proteomes" id="UP001597216"/>
    </source>
</evidence>
<name>A0ABW3T0P5_9CAUL</name>
<organism evidence="1 2">
    <name type="scientific">Phenylobacterium conjunctum</name>
    <dbReference type="NCBI Taxonomy" id="1298959"/>
    <lineage>
        <taxon>Bacteria</taxon>
        <taxon>Pseudomonadati</taxon>
        <taxon>Pseudomonadota</taxon>
        <taxon>Alphaproteobacteria</taxon>
        <taxon>Caulobacterales</taxon>
        <taxon>Caulobacteraceae</taxon>
        <taxon>Phenylobacterium</taxon>
    </lineage>
</organism>
<reference evidence="2" key="1">
    <citation type="journal article" date="2019" name="Int. J. Syst. Evol. Microbiol.">
        <title>The Global Catalogue of Microorganisms (GCM) 10K type strain sequencing project: providing services to taxonomists for standard genome sequencing and annotation.</title>
        <authorList>
            <consortium name="The Broad Institute Genomics Platform"/>
            <consortium name="The Broad Institute Genome Sequencing Center for Infectious Disease"/>
            <person name="Wu L."/>
            <person name="Ma J."/>
        </authorList>
    </citation>
    <scope>NUCLEOTIDE SEQUENCE [LARGE SCALE GENOMIC DNA]</scope>
    <source>
        <strain evidence="2">CCUG 55074</strain>
    </source>
</reference>
<keyword evidence="2" id="KW-1185">Reference proteome</keyword>
<dbReference type="Proteomes" id="UP001597216">
    <property type="component" value="Unassembled WGS sequence"/>
</dbReference>
<comment type="caution">
    <text evidence="1">The sequence shown here is derived from an EMBL/GenBank/DDBJ whole genome shotgun (WGS) entry which is preliminary data.</text>
</comment>
<dbReference type="EMBL" id="JBHTLQ010000015">
    <property type="protein sequence ID" value="MFD1190642.1"/>
    <property type="molecule type" value="Genomic_DNA"/>
</dbReference>
<accession>A0ABW3T0P5</accession>
<gene>
    <name evidence="1" type="ORF">ACFQ27_08640</name>
</gene>
<dbReference type="RefSeq" id="WP_377353285.1">
    <property type="nucleotide sequence ID" value="NZ_JBHTLQ010000015.1"/>
</dbReference>
<dbReference type="Pfam" id="PF13376">
    <property type="entry name" value="OmdA"/>
    <property type="match status" value="1"/>
</dbReference>
<protein>
    <submittedName>
        <fullName evidence="1">YdeI family protein</fullName>
    </submittedName>
</protein>
<sequence>MSAPTFFETGEAFRDWLAAHHASAPELSVGFWKVGSGRPSMTWPQSVDQALCFGWIDGVRHRIDDEAYRIRFTPRKPGGIWSQVNLKRFAELEAAGLVAPAGRAAHAAGQARTLEYSYEKPTADFSDEELARFQADAAAWNGFQAFPPWYRKVAIHRVVSAKGAATRARRLDILIAASAEGRQLGSATK</sequence>